<name>A0A2M6XD38_9BACT</name>
<feature type="domain" description="Carrier" evidence="4">
    <location>
        <begin position="3"/>
        <end position="78"/>
    </location>
</feature>
<proteinExistence type="inferred from homology"/>
<keyword evidence="3" id="KW-0276">Fatty acid metabolism</keyword>
<keyword evidence="3" id="KW-0275">Fatty acid biosynthesis</keyword>
<comment type="function">
    <text evidence="3">Carrier of the growing fatty acid chain in fatty acid biosynthesis.</text>
</comment>
<protein>
    <recommendedName>
        <fullName evidence="3">Acyl carrier protein</fullName>
        <shortName evidence="3">ACP</shortName>
    </recommendedName>
</protein>
<dbReference type="InterPro" id="IPR003231">
    <property type="entry name" value="ACP"/>
</dbReference>
<dbReference type="SUPFAM" id="SSF47336">
    <property type="entry name" value="ACP-like"/>
    <property type="match status" value="1"/>
</dbReference>
<comment type="PTM">
    <text evidence="3">4'-phosphopantetheine is transferred from CoA to a specific serine of apo-ACP by AcpS. This modification is essential for activity because fatty acids are bound in thioester linkage to the sulfhydryl of the prosthetic group.</text>
</comment>
<evidence type="ECO:0000259" key="4">
    <source>
        <dbReference type="PROSITE" id="PS50075"/>
    </source>
</evidence>
<dbReference type="Gene3D" id="1.10.1200.10">
    <property type="entry name" value="ACP-like"/>
    <property type="match status" value="1"/>
</dbReference>
<comment type="pathway">
    <text evidence="3">Lipid metabolism; fatty acid biosynthesis.</text>
</comment>
<accession>A0A2M6XD38</accession>
<keyword evidence="3" id="KW-0963">Cytoplasm</keyword>
<dbReference type="UniPathway" id="UPA00094"/>
<evidence type="ECO:0000256" key="1">
    <source>
        <dbReference type="ARBA" id="ARBA00022450"/>
    </source>
</evidence>
<reference evidence="6" key="1">
    <citation type="submission" date="2017-09" db="EMBL/GenBank/DDBJ databases">
        <title>Depth-based differentiation of microbial function through sediment-hosted aquifers and enrichment of novel symbionts in the deep terrestrial subsurface.</title>
        <authorList>
            <person name="Probst A.J."/>
            <person name="Ladd B."/>
            <person name="Jarett J.K."/>
            <person name="Geller-Mcgrath D.E."/>
            <person name="Sieber C.M.K."/>
            <person name="Emerson J.B."/>
            <person name="Anantharaman K."/>
            <person name="Thomas B.C."/>
            <person name="Malmstrom R."/>
            <person name="Stieglmeier M."/>
            <person name="Klingl A."/>
            <person name="Woyke T."/>
            <person name="Ryan C.M."/>
            <person name="Banfield J.F."/>
        </authorList>
    </citation>
    <scope>NUCLEOTIDE SEQUENCE [LARGE SCALE GENOMIC DNA]</scope>
</reference>
<dbReference type="PROSITE" id="PS50075">
    <property type="entry name" value="CARRIER"/>
    <property type="match status" value="1"/>
</dbReference>
<keyword evidence="2 3" id="KW-0597">Phosphoprotein</keyword>
<dbReference type="AlphaFoldDB" id="A0A2M6XD38"/>
<keyword evidence="1 3" id="KW-0596">Phosphopantetheine</keyword>
<evidence type="ECO:0000313" key="6">
    <source>
        <dbReference type="Proteomes" id="UP000228996"/>
    </source>
</evidence>
<comment type="caution">
    <text evidence="3">Lacks conserved residue(s) required for the propagation of feature annotation.</text>
</comment>
<dbReference type="GO" id="GO:0005737">
    <property type="term" value="C:cytoplasm"/>
    <property type="evidence" value="ECO:0007669"/>
    <property type="project" value="UniProtKB-SubCell"/>
</dbReference>
<dbReference type="HAMAP" id="MF_01217">
    <property type="entry name" value="Acyl_carrier"/>
    <property type="match status" value="1"/>
</dbReference>
<gene>
    <name evidence="3" type="primary">acpP</name>
    <name evidence="5" type="ORF">COT44_02230</name>
</gene>
<dbReference type="Proteomes" id="UP000228996">
    <property type="component" value="Unassembled WGS sequence"/>
</dbReference>
<evidence type="ECO:0000256" key="3">
    <source>
        <dbReference type="HAMAP-Rule" id="MF_01217"/>
    </source>
</evidence>
<comment type="subcellular location">
    <subcellularLocation>
        <location evidence="3">Cytoplasm</location>
    </subcellularLocation>
</comment>
<evidence type="ECO:0000313" key="5">
    <source>
        <dbReference type="EMBL" id="PIU03593.1"/>
    </source>
</evidence>
<dbReference type="InterPro" id="IPR036736">
    <property type="entry name" value="ACP-like_sf"/>
</dbReference>
<keyword evidence="3" id="KW-0443">Lipid metabolism</keyword>
<comment type="similarity">
    <text evidence="3">Belongs to the acyl carrier protein (ACP) family.</text>
</comment>
<organism evidence="5 6">
    <name type="scientific">Candidatus Shapirobacteria bacterium CG08_land_8_20_14_0_20_39_18</name>
    <dbReference type="NCBI Taxonomy" id="1974883"/>
    <lineage>
        <taxon>Bacteria</taxon>
        <taxon>Candidatus Shapironibacteriota</taxon>
    </lineage>
</organism>
<dbReference type="GO" id="GO:0000036">
    <property type="term" value="F:acyl carrier activity"/>
    <property type="evidence" value="ECO:0007669"/>
    <property type="project" value="UniProtKB-UniRule"/>
</dbReference>
<dbReference type="InterPro" id="IPR009081">
    <property type="entry name" value="PP-bd_ACP"/>
</dbReference>
<keyword evidence="3" id="KW-0444">Lipid biosynthesis</keyword>
<sequence length="79" mass="9189">MDEKLREKIIEIIANHAGMNKEEIAPEADLVRDLNIQRIDIPEIVMILEQELQIKLHQDSFEEIRTVEDLITLVSDPLL</sequence>
<evidence type="ECO:0000256" key="2">
    <source>
        <dbReference type="ARBA" id="ARBA00022553"/>
    </source>
</evidence>
<dbReference type="Pfam" id="PF00550">
    <property type="entry name" value="PP-binding"/>
    <property type="match status" value="1"/>
</dbReference>
<dbReference type="EMBL" id="PEYO01000013">
    <property type="protein sequence ID" value="PIU03593.1"/>
    <property type="molecule type" value="Genomic_DNA"/>
</dbReference>
<comment type="caution">
    <text evidence="5">The sequence shown here is derived from an EMBL/GenBank/DDBJ whole genome shotgun (WGS) entry which is preliminary data.</text>
</comment>